<feature type="compositionally biased region" description="Basic and acidic residues" evidence="10">
    <location>
        <begin position="1"/>
        <end position="10"/>
    </location>
</feature>
<keyword evidence="7 9" id="KW-0472">Membrane</keyword>
<dbReference type="Gene3D" id="3.10.20.310">
    <property type="entry name" value="membrane protein fhac"/>
    <property type="match status" value="1"/>
</dbReference>
<evidence type="ECO:0000313" key="12">
    <source>
        <dbReference type="EMBL" id="EPE01844.1"/>
    </source>
</evidence>
<gene>
    <name evidence="9" type="primary">ftsQ</name>
    <name evidence="12" type="ORF">HMPREF1476_00074</name>
</gene>
<comment type="subcellular location">
    <subcellularLocation>
        <location evidence="9">Cell inner membrane</location>
        <topology evidence="9">Single-pass type II membrane protein</topology>
    </subcellularLocation>
    <subcellularLocation>
        <location evidence="1">Membrane</location>
    </subcellularLocation>
    <text evidence="9">Localizes to the division septum.</text>
</comment>
<sequence>MDAPQTERTDAAGNPLRQIPLPQDSLGRQEPTLAAGGKRAAADSLHAGSRTPELADELPPVPRERLGAAERMRYSLRRWGLPAARLAGLLAVLVLGALVVREAADGRIFMLQRLEMTGDVQKVPLARLKEAVEPAAAGKTFFTVDLKAVRDAAETVPWVQYAAVRRVWPDALMIDVTVYEAAAVYEDGRLVSGEGQLFSANPDEGSETAGAPTFRGEAQAVPEMLRRWRRFSGLTEHIPAKITELELSDRGSWTLTIESPTIPPTKIELGRDANGAAVEERLRQVVEAYPRIVEIMGGPPASLDARYRRAIAAGKVNREQVAEYLASVQAASAQSSARPSLGDADGAADAAAEAEASSSKDSVDDIEAASAADDAADAASSESHETEGGAAAR</sequence>
<dbReference type="eggNOG" id="COG1589">
    <property type="taxonomic scope" value="Bacteria"/>
</dbReference>
<comment type="caution">
    <text evidence="12">The sequence shown here is derived from an EMBL/GenBank/DDBJ whole genome shotgun (WGS) entry which is preliminary data.</text>
</comment>
<evidence type="ECO:0000256" key="2">
    <source>
        <dbReference type="ARBA" id="ARBA00022475"/>
    </source>
</evidence>
<feature type="transmembrane region" description="Helical" evidence="9">
    <location>
        <begin position="79"/>
        <end position="100"/>
    </location>
</feature>
<dbReference type="InterPro" id="IPR034746">
    <property type="entry name" value="POTRA"/>
</dbReference>
<evidence type="ECO:0000256" key="9">
    <source>
        <dbReference type="HAMAP-Rule" id="MF_00911"/>
    </source>
</evidence>
<dbReference type="EMBL" id="ATCF01000004">
    <property type="protein sequence ID" value="EPE01844.1"/>
    <property type="molecule type" value="Genomic_DNA"/>
</dbReference>
<evidence type="ECO:0000256" key="3">
    <source>
        <dbReference type="ARBA" id="ARBA00022519"/>
    </source>
</evidence>
<feature type="compositionally biased region" description="Low complexity" evidence="10">
    <location>
        <begin position="333"/>
        <end position="360"/>
    </location>
</feature>
<protein>
    <recommendedName>
        <fullName evidence="9">Cell division protein FtsQ</fullName>
    </recommendedName>
</protein>
<evidence type="ECO:0000256" key="8">
    <source>
        <dbReference type="ARBA" id="ARBA00023306"/>
    </source>
</evidence>
<evidence type="ECO:0000256" key="10">
    <source>
        <dbReference type="SAM" id="MobiDB-lite"/>
    </source>
</evidence>
<dbReference type="InterPro" id="IPR026579">
    <property type="entry name" value="FtsQ"/>
</dbReference>
<dbReference type="Gene3D" id="3.40.50.11690">
    <property type="entry name" value="Cell division protein FtsQ/DivIB"/>
    <property type="match status" value="1"/>
</dbReference>
<organism evidence="12 13">
    <name type="scientific">Sutterella wadsworthensis HGA0223</name>
    <dbReference type="NCBI Taxonomy" id="1203554"/>
    <lineage>
        <taxon>Bacteria</taxon>
        <taxon>Pseudomonadati</taxon>
        <taxon>Pseudomonadota</taxon>
        <taxon>Betaproteobacteria</taxon>
        <taxon>Burkholderiales</taxon>
        <taxon>Sutterellaceae</taxon>
        <taxon>Sutterella</taxon>
    </lineage>
</organism>
<dbReference type="Pfam" id="PF03799">
    <property type="entry name" value="FtsQ_DivIB_C"/>
    <property type="match status" value="1"/>
</dbReference>
<evidence type="ECO:0000256" key="7">
    <source>
        <dbReference type="ARBA" id="ARBA00023136"/>
    </source>
</evidence>
<proteinExistence type="inferred from homology"/>
<dbReference type="PANTHER" id="PTHR35851">
    <property type="entry name" value="CELL DIVISION PROTEIN FTSQ"/>
    <property type="match status" value="1"/>
</dbReference>
<dbReference type="GO" id="GO:0032153">
    <property type="term" value="C:cell division site"/>
    <property type="evidence" value="ECO:0007669"/>
    <property type="project" value="UniProtKB-UniRule"/>
</dbReference>
<dbReference type="PROSITE" id="PS51779">
    <property type="entry name" value="POTRA"/>
    <property type="match status" value="1"/>
</dbReference>
<evidence type="ECO:0000256" key="5">
    <source>
        <dbReference type="ARBA" id="ARBA00022692"/>
    </source>
</evidence>
<keyword evidence="13" id="KW-1185">Reference proteome</keyword>
<evidence type="ECO:0000259" key="11">
    <source>
        <dbReference type="PROSITE" id="PS51779"/>
    </source>
</evidence>
<feature type="region of interest" description="Disordered" evidence="10">
    <location>
        <begin position="333"/>
        <end position="393"/>
    </location>
</feature>
<dbReference type="HOGENOM" id="CLU_701935_0_0_4"/>
<feature type="region of interest" description="Disordered" evidence="10">
    <location>
        <begin position="1"/>
        <end position="62"/>
    </location>
</feature>
<feature type="compositionally biased region" description="Low complexity" evidence="10">
    <location>
        <begin position="368"/>
        <end position="381"/>
    </location>
</feature>
<dbReference type="STRING" id="1203554.HMPREF1476_00074"/>
<dbReference type="RefSeq" id="WP_016473556.1">
    <property type="nucleotide sequence ID" value="NZ_KE150480.1"/>
</dbReference>
<dbReference type="Proteomes" id="UP000014400">
    <property type="component" value="Unassembled WGS sequence"/>
</dbReference>
<keyword evidence="6 9" id="KW-1133">Transmembrane helix</keyword>
<name>S3BKT7_9BURK</name>
<comment type="similarity">
    <text evidence="9">Belongs to the FtsQ/DivIB family. FtsQ subfamily.</text>
</comment>
<dbReference type="GO" id="GO:0005886">
    <property type="term" value="C:plasma membrane"/>
    <property type="evidence" value="ECO:0007669"/>
    <property type="project" value="UniProtKB-SubCell"/>
</dbReference>
<reference evidence="12 13" key="1">
    <citation type="submission" date="2013-04" db="EMBL/GenBank/DDBJ databases">
        <title>The Genome Sequence of Sutterella wadsworthensis HGA0223.</title>
        <authorList>
            <consortium name="The Broad Institute Genomics Platform"/>
            <person name="Earl A."/>
            <person name="Ward D."/>
            <person name="Feldgarden M."/>
            <person name="Gevers D."/>
            <person name="Schmidt T.M."/>
            <person name="Dover J."/>
            <person name="Dai D."/>
            <person name="Walker B."/>
            <person name="Young S."/>
            <person name="Zeng Q."/>
            <person name="Gargeya S."/>
            <person name="Fitzgerald M."/>
            <person name="Haas B."/>
            <person name="Abouelleil A."/>
            <person name="Allen A.W."/>
            <person name="Alvarado L."/>
            <person name="Arachchi H.M."/>
            <person name="Berlin A.M."/>
            <person name="Chapman S.B."/>
            <person name="Gainer-Dewar J."/>
            <person name="Goldberg J."/>
            <person name="Griggs A."/>
            <person name="Gujja S."/>
            <person name="Hansen M."/>
            <person name="Howarth C."/>
            <person name="Imamovic A."/>
            <person name="Ireland A."/>
            <person name="Larimer J."/>
            <person name="McCowan C."/>
            <person name="Murphy C."/>
            <person name="Pearson M."/>
            <person name="Poon T.W."/>
            <person name="Priest M."/>
            <person name="Roberts A."/>
            <person name="Saif S."/>
            <person name="Shea T."/>
            <person name="Sisk P."/>
            <person name="Sykes S."/>
            <person name="Wortman J."/>
            <person name="Nusbaum C."/>
            <person name="Birren B."/>
        </authorList>
    </citation>
    <scope>NUCLEOTIDE SEQUENCE [LARGE SCALE GENOMIC DNA]</scope>
    <source>
        <strain evidence="12 13">HGA0223</strain>
    </source>
</reference>
<dbReference type="Pfam" id="PF08478">
    <property type="entry name" value="POTRA_1"/>
    <property type="match status" value="1"/>
</dbReference>
<dbReference type="PATRIC" id="fig|1203554.3.peg.63"/>
<keyword evidence="5 9" id="KW-0812">Transmembrane</keyword>
<dbReference type="InterPro" id="IPR005548">
    <property type="entry name" value="Cell_div_FtsQ/DivIB_C"/>
</dbReference>
<evidence type="ECO:0000313" key="13">
    <source>
        <dbReference type="Proteomes" id="UP000014400"/>
    </source>
</evidence>
<accession>S3BKT7</accession>
<dbReference type="PANTHER" id="PTHR35851:SF1">
    <property type="entry name" value="CELL DIVISION PROTEIN FTSQ"/>
    <property type="match status" value="1"/>
</dbReference>
<evidence type="ECO:0000256" key="4">
    <source>
        <dbReference type="ARBA" id="ARBA00022618"/>
    </source>
</evidence>
<dbReference type="AlphaFoldDB" id="S3BKT7"/>
<dbReference type="HAMAP" id="MF_00911">
    <property type="entry name" value="FtsQ_subfam"/>
    <property type="match status" value="1"/>
</dbReference>
<evidence type="ECO:0000256" key="6">
    <source>
        <dbReference type="ARBA" id="ARBA00022989"/>
    </source>
</evidence>
<dbReference type="InterPro" id="IPR045335">
    <property type="entry name" value="FtsQ_C_sf"/>
</dbReference>
<keyword evidence="4 9" id="KW-0132">Cell division</keyword>
<comment type="function">
    <text evidence="9">Essential cell division protein. May link together the upstream cell division proteins, which are predominantly cytoplasmic, with the downstream cell division proteins, which are predominantly periplasmic. May control correct divisome assembly.</text>
</comment>
<feature type="domain" description="POTRA" evidence="11">
    <location>
        <begin position="109"/>
        <end position="179"/>
    </location>
</feature>
<keyword evidence="3 9" id="KW-0997">Cell inner membrane</keyword>
<dbReference type="InterPro" id="IPR013685">
    <property type="entry name" value="POTRA_FtsQ_type"/>
</dbReference>
<keyword evidence="2 9" id="KW-1003">Cell membrane</keyword>
<evidence type="ECO:0000256" key="1">
    <source>
        <dbReference type="ARBA" id="ARBA00004370"/>
    </source>
</evidence>
<dbReference type="GO" id="GO:0043093">
    <property type="term" value="P:FtsZ-dependent cytokinesis"/>
    <property type="evidence" value="ECO:0007669"/>
    <property type="project" value="UniProtKB-UniRule"/>
</dbReference>
<keyword evidence="8 9" id="KW-0131">Cell cycle</keyword>
<dbReference type="GO" id="GO:0090529">
    <property type="term" value="P:cell septum assembly"/>
    <property type="evidence" value="ECO:0007669"/>
    <property type="project" value="InterPro"/>
</dbReference>
<comment type="subunit">
    <text evidence="9">Part of a complex composed of FtsB, FtsL and FtsQ.</text>
</comment>